<evidence type="ECO:0000256" key="1">
    <source>
        <dbReference type="ARBA" id="ARBA00022884"/>
    </source>
</evidence>
<gene>
    <name evidence="5" type="primary">yhbY</name>
    <name evidence="5" type="ORF">HHL15_06945</name>
</gene>
<dbReference type="InterPro" id="IPR001890">
    <property type="entry name" value="RNA-binding_CRM"/>
</dbReference>
<dbReference type="GO" id="GO:0003723">
    <property type="term" value="F:RNA binding"/>
    <property type="evidence" value="ECO:0007669"/>
    <property type="project" value="UniProtKB-UniRule"/>
</dbReference>
<evidence type="ECO:0000256" key="3">
    <source>
        <dbReference type="SAM" id="MobiDB-lite"/>
    </source>
</evidence>
<protein>
    <submittedName>
        <fullName evidence="5">Ribosome assembly RNA-binding protein YhbY</fullName>
    </submittedName>
</protein>
<evidence type="ECO:0000259" key="4">
    <source>
        <dbReference type="PROSITE" id="PS51295"/>
    </source>
</evidence>
<feature type="compositionally biased region" description="Low complexity" evidence="3">
    <location>
        <begin position="111"/>
        <end position="125"/>
    </location>
</feature>
<sequence>MIELTPAQLTPAQRRAFRAQAHHLHPVVSVASNGLTPAVLKEIDLALQAHELIKVRVYGEDRAQRDTIMATICSELGAASVQHIGKTLIFWREKREVEATARTPADKPKRSTATAKSAKALSARRGLSSLNRVAPKKDRWFPAPSKTPRRSDD</sequence>
<dbReference type="EMBL" id="JABBGA010000004">
    <property type="protein sequence ID" value="NML25472.1"/>
    <property type="molecule type" value="Genomic_DNA"/>
</dbReference>
<reference evidence="5 6" key="1">
    <citation type="submission" date="2020-04" db="EMBL/GenBank/DDBJ databases">
        <title>Zoogloea sp. G-4-1-14 isolated from soil.</title>
        <authorList>
            <person name="Dahal R.H."/>
        </authorList>
    </citation>
    <scope>NUCLEOTIDE SEQUENCE [LARGE SCALE GENOMIC DNA]</scope>
    <source>
        <strain evidence="5 6">G-4-1-14</strain>
    </source>
</reference>
<name>A0A848G2M1_9RHOO</name>
<dbReference type="RefSeq" id="WP_169145105.1">
    <property type="nucleotide sequence ID" value="NZ_JABBGA010000004.1"/>
</dbReference>
<feature type="domain" description="CRM" evidence="4">
    <location>
        <begin position="7"/>
        <end position="103"/>
    </location>
</feature>
<accession>A0A848G2M1</accession>
<keyword evidence="6" id="KW-1185">Reference proteome</keyword>
<dbReference type="NCBIfam" id="TIGR00253">
    <property type="entry name" value="RNA_bind_YhbY"/>
    <property type="match status" value="1"/>
</dbReference>
<dbReference type="PANTHER" id="PTHR40065">
    <property type="entry name" value="RNA-BINDING PROTEIN YHBY"/>
    <property type="match status" value="1"/>
</dbReference>
<dbReference type="SUPFAM" id="SSF75471">
    <property type="entry name" value="YhbY-like"/>
    <property type="match status" value="1"/>
</dbReference>
<dbReference type="SMART" id="SM01103">
    <property type="entry name" value="CRS1_YhbY"/>
    <property type="match status" value="1"/>
</dbReference>
<keyword evidence="1 2" id="KW-0694">RNA-binding</keyword>
<dbReference type="InterPro" id="IPR051925">
    <property type="entry name" value="RNA-binding_domain"/>
</dbReference>
<dbReference type="AlphaFoldDB" id="A0A848G2M1"/>
<feature type="region of interest" description="Disordered" evidence="3">
    <location>
        <begin position="98"/>
        <end position="153"/>
    </location>
</feature>
<evidence type="ECO:0000256" key="2">
    <source>
        <dbReference type="PROSITE-ProRule" id="PRU00626"/>
    </source>
</evidence>
<evidence type="ECO:0000313" key="6">
    <source>
        <dbReference type="Proteomes" id="UP000580043"/>
    </source>
</evidence>
<comment type="caution">
    <text evidence="5">The sequence shown here is derived from an EMBL/GenBank/DDBJ whole genome shotgun (WGS) entry which is preliminary data.</text>
</comment>
<organism evidence="5 6">
    <name type="scientific">Zoogloea dura</name>
    <dbReference type="NCBI Taxonomy" id="2728840"/>
    <lineage>
        <taxon>Bacteria</taxon>
        <taxon>Pseudomonadati</taxon>
        <taxon>Pseudomonadota</taxon>
        <taxon>Betaproteobacteria</taxon>
        <taxon>Rhodocyclales</taxon>
        <taxon>Zoogloeaceae</taxon>
        <taxon>Zoogloea</taxon>
    </lineage>
</organism>
<dbReference type="Proteomes" id="UP000580043">
    <property type="component" value="Unassembled WGS sequence"/>
</dbReference>
<dbReference type="PANTHER" id="PTHR40065:SF3">
    <property type="entry name" value="RNA-BINDING PROTEIN YHBY"/>
    <property type="match status" value="1"/>
</dbReference>
<dbReference type="InterPro" id="IPR035920">
    <property type="entry name" value="YhbY-like_sf"/>
</dbReference>
<feature type="compositionally biased region" description="Basic and acidic residues" evidence="3">
    <location>
        <begin position="98"/>
        <end position="109"/>
    </location>
</feature>
<dbReference type="PROSITE" id="PS51295">
    <property type="entry name" value="CRM"/>
    <property type="match status" value="1"/>
</dbReference>
<dbReference type="InterPro" id="IPR017924">
    <property type="entry name" value="RNA-binding_YhbY"/>
</dbReference>
<dbReference type="Pfam" id="PF01985">
    <property type="entry name" value="CRS1_YhbY"/>
    <property type="match status" value="1"/>
</dbReference>
<evidence type="ECO:0000313" key="5">
    <source>
        <dbReference type="EMBL" id="NML25472.1"/>
    </source>
</evidence>
<dbReference type="Gene3D" id="3.30.110.60">
    <property type="entry name" value="YhbY-like"/>
    <property type="match status" value="1"/>
</dbReference>
<proteinExistence type="predicted"/>